<protein>
    <submittedName>
        <fullName evidence="2">Uncharacterized protein</fullName>
    </submittedName>
</protein>
<feature type="region of interest" description="Disordered" evidence="1">
    <location>
        <begin position="34"/>
        <end position="66"/>
    </location>
</feature>
<evidence type="ECO:0000256" key="1">
    <source>
        <dbReference type="SAM" id="MobiDB-lite"/>
    </source>
</evidence>
<dbReference type="EMBL" id="JASSZA010000019">
    <property type="protein sequence ID" value="KAK2087049.1"/>
    <property type="molecule type" value="Genomic_DNA"/>
</dbReference>
<organism evidence="2 3">
    <name type="scientific">Saguinus oedipus</name>
    <name type="common">Cotton-top tamarin</name>
    <name type="synonym">Oedipomidas oedipus</name>
    <dbReference type="NCBI Taxonomy" id="9490"/>
    <lineage>
        <taxon>Eukaryota</taxon>
        <taxon>Metazoa</taxon>
        <taxon>Chordata</taxon>
        <taxon>Craniata</taxon>
        <taxon>Vertebrata</taxon>
        <taxon>Euteleostomi</taxon>
        <taxon>Mammalia</taxon>
        <taxon>Eutheria</taxon>
        <taxon>Euarchontoglires</taxon>
        <taxon>Primates</taxon>
        <taxon>Haplorrhini</taxon>
        <taxon>Platyrrhini</taxon>
        <taxon>Cebidae</taxon>
        <taxon>Callitrichinae</taxon>
        <taxon>Saguinus</taxon>
    </lineage>
</organism>
<dbReference type="Proteomes" id="UP001266305">
    <property type="component" value="Unassembled WGS sequence"/>
</dbReference>
<name>A0ABQ9TQJ5_SAGOE</name>
<reference evidence="2 3" key="1">
    <citation type="submission" date="2023-05" db="EMBL/GenBank/DDBJ databases">
        <title>B98-5 Cell Line De Novo Hybrid Assembly: An Optical Mapping Approach.</title>
        <authorList>
            <person name="Kananen K."/>
            <person name="Auerbach J.A."/>
            <person name="Kautto E."/>
            <person name="Blachly J.S."/>
        </authorList>
    </citation>
    <scope>NUCLEOTIDE SEQUENCE [LARGE SCALE GENOMIC DNA]</scope>
    <source>
        <strain evidence="2">B95-8</strain>
        <tissue evidence="2">Cell line</tissue>
    </source>
</reference>
<evidence type="ECO:0000313" key="3">
    <source>
        <dbReference type="Proteomes" id="UP001266305"/>
    </source>
</evidence>
<comment type="caution">
    <text evidence="2">The sequence shown here is derived from an EMBL/GenBank/DDBJ whole genome shotgun (WGS) entry which is preliminary data.</text>
</comment>
<evidence type="ECO:0000313" key="2">
    <source>
        <dbReference type="EMBL" id="KAK2087049.1"/>
    </source>
</evidence>
<sequence length="102" mass="11032">MTLQEREDVTAGAQCRMWGPAVLAVSQQEAKIPRALRGPKLSSRRKRGIGGMGEEEGPEGQRGQRGAHMSRLPLLPAGLRTPALLDTWTPTNGCFIPDVGQQ</sequence>
<accession>A0ABQ9TQJ5</accession>
<keyword evidence="3" id="KW-1185">Reference proteome</keyword>
<proteinExistence type="predicted"/>
<gene>
    <name evidence="2" type="ORF">P7K49_032956</name>
</gene>